<accession>A0A1D1Z214</accession>
<feature type="transmembrane region" description="Helical" evidence="1">
    <location>
        <begin position="76"/>
        <end position="95"/>
    </location>
</feature>
<dbReference type="AlphaFoldDB" id="A0A1D1Z214"/>
<dbReference type="EMBL" id="GDJX01007047">
    <property type="protein sequence ID" value="JAT60889.1"/>
    <property type="molecule type" value="Transcribed_RNA"/>
</dbReference>
<reference evidence="3" key="1">
    <citation type="submission" date="2015-07" db="EMBL/GenBank/DDBJ databases">
        <title>Transcriptome Assembly of Anthurium amnicola.</title>
        <authorList>
            <person name="Suzuki J."/>
        </authorList>
    </citation>
    <scope>NUCLEOTIDE SEQUENCE</scope>
</reference>
<evidence type="ECO:0000313" key="2">
    <source>
        <dbReference type="EMBL" id="JAT40189.1"/>
    </source>
</evidence>
<keyword evidence="1" id="KW-1133">Transmembrane helix</keyword>
<feature type="transmembrane region" description="Helical" evidence="1">
    <location>
        <begin position="107"/>
        <end position="127"/>
    </location>
</feature>
<gene>
    <name evidence="3" type="ORF">g.116687</name>
    <name evidence="2" type="ORF">g.116689</name>
</gene>
<feature type="transmembrane region" description="Helical" evidence="1">
    <location>
        <begin position="22"/>
        <end position="43"/>
    </location>
</feature>
<dbReference type="EMBL" id="GDJX01027747">
    <property type="protein sequence ID" value="JAT40189.1"/>
    <property type="molecule type" value="Transcribed_RNA"/>
</dbReference>
<name>A0A1D1Z214_9ARAE</name>
<keyword evidence="1" id="KW-0472">Membrane</keyword>
<evidence type="ECO:0000313" key="3">
    <source>
        <dbReference type="EMBL" id="JAT60889.1"/>
    </source>
</evidence>
<sequence>MNNHAYVPSPPLSLCACARADVLGGCGVVWVWVGIFACTRMWYGSYSKLYTVAKLKNVFFSCLMYHYTTHDSIVKILINQMLYNMNIVLTFVSYIQSNQTAQGCALTFFILALYFLPLFPLFYACMVEKLNDYEIRKNANNLGIWALHDGWNMGL</sequence>
<proteinExistence type="predicted"/>
<evidence type="ECO:0000256" key="1">
    <source>
        <dbReference type="SAM" id="Phobius"/>
    </source>
</evidence>
<protein>
    <submittedName>
        <fullName evidence="3">Uncharacterized protein</fullName>
    </submittedName>
</protein>
<organism evidence="3">
    <name type="scientific">Anthurium amnicola</name>
    <dbReference type="NCBI Taxonomy" id="1678845"/>
    <lineage>
        <taxon>Eukaryota</taxon>
        <taxon>Viridiplantae</taxon>
        <taxon>Streptophyta</taxon>
        <taxon>Embryophyta</taxon>
        <taxon>Tracheophyta</taxon>
        <taxon>Spermatophyta</taxon>
        <taxon>Magnoliopsida</taxon>
        <taxon>Liliopsida</taxon>
        <taxon>Araceae</taxon>
        <taxon>Pothoideae</taxon>
        <taxon>Potheae</taxon>
        <taxon>Anthurium</taxon>
    </lineage>
</organism>
<keyword evidence="1" id="KW-0812">Transmembrane</keyword>